<feature type="domain" description="FZ" evidence="11">
    <location>
        <begin position="228"/>
        <end position="347"/>
    </location>
</feature>
<dbReference type="SMART" id="SM00063">
    <property type="entry name" value="FRI"/>
    <property type="match status" value="1"/>
</dbReference>
<dbReference type="PROSITE" id="PS50068">
    <property type="entry name" value="LDLRA_2"/>
    <property type="match status" value="1"/>
</dbReference>
<dbReference type="KEGG" id="spu:584950"/>
<feature type="disulfide bond" evidence="7">
    <location>
        <begin position="203"/>
        <end position="221"/>
    </location>
</feature>
<dbReference type="FunFam" id="2.40.10.10:FF:000003">
    <property type="entry name" value="Transmembrane serine protease 3"/>
    <property type="match status" value="1"/>
</dbReference>
<keyword evidence="5 7" id="KW-1015">Disulfide bond</keyword>
<dbReference type="GO" id="GO:0004252">
    <property type="term" value="F:serine-type endopeptidase activity"/>
    <property type="evidence" value="ECO:0007669"/>
    <property type="project" value="InterPro"/>
</dbReference>
<dbReference type="InterPro" id="IPR033116">
    <property type="entry name" value="TRYPSIN_SER"/>
</dbReference>
<reference evidence="13" key="2">
    <citation type="submission" date="2021-01" db="UniProtKB">
        <authorList>
            <consortium name="EnsemblMetazoa"/>
        </authorList>
    </citation>
    <scope>IDENTIFICATION</scope>
</reference>
<evidence type="ECO:0000259" key="12">
    <source>
        <dbReference type="PROSITE" id="PS50240"/>
    </source>
</evidence>
<dbReference type="SUPFAM" id="SSF49854">
    <property type="entry name" value="Spermadhesin, CUB domain"/>
    <property type="match status" value="1"/>
</dbReference>
<dbReference type="InterPro" id="IPR001254">
    <property type="entry name" value="Trypsin_dom"/>
</dbReference>
<dbReference type="Pfam" id="PF01392">
    <property type="entry name" value="Fz"/>
    <property type="match status" value="1"/>
</dbReference>
<dbReference type="PROSITE" id="PS00135">
    <property type="entry name" value="TRYPSIN_SER"/>
    <property type="match status" value="1"/>
</dbReference>
<dbReference type="Gene3D" id="2.40.10.10">
    <property type="entry name" value="Trypsin-like serine proteases"/>
    <property type="match status" value="1"/>
</dbReference>
<evidence type="ECO:0000259" key="10">
    <source>
        <dbReference type="PROSITE" id="PS01180"/>
    </source>
</evidence>
<dbReference type="InterPro" id="IPR020067">
    <property type="entry name" value="Frizzled_dom"/>
</dbReference>
<evidence type="ECO:0000256" key="7">
    <source>
        <dbReference type="PROSITE-ProRule" id="PRU00124"/>
    </source>
</evidence>
<keyword evidence="3 8" id="KW-0378">Hydrolase</keyword>
<evidence type="ECO:0000256" key="8">
    <source>
        <dbReference type="RuleBase" id="RU363034"/>
    </source>
</evidence>
<dbReference type="Pfam" id="PF00431">
    <property type="entry name" value="CUB"/>
    <property type="match status" value="1"/>
</dbReference>
<feature type="chain" id="PRO_5029531129" evidence="9">
    <location>
        <begin position="22"/>
        <end position="602"/>
    </location>
</feature>
<evidence type="ECO:0000256" key="6">
    <source>
        <dbReference type="PROSITE-ProRule" id="PRU00090"/>
    </source>
</evidence>
<dbReference type="Gene3D" id="4.10.400.10">
    <property type="entry name" value="Low-density Lipoprotein Receptor"/>
    <property type="match status" value="1"/>
</dbReference>
<dbReference type="FunCoup" id="A0A7M7TGS3">
    <property type="interactions" value="621"/>
</dbReference>
<dbReference type="InterPro" id="IPR036790">
    <property type="entry name" value="Frizzled_dom_sf"/>
</dbReference>
<keyword evidence="4 8" id="KW-0720">Serine protease</keyword>
<dbReference type="Gene3D" id="1.10.2000.10">
    <property type="entry name" value="Frizzled cysteine-rich domain"/>
    <property type="match status" value="1"/>
</dbReference>
<sequence>MAQPAGFVLLLIVACLVLCSGERPPKRKPGRYDALFDRSRIVSCSGNETISLSAGDYEWISSHETDDDAPYPNDLQCVWIIEAPNNYRVTILVEYFALEFDYDILYFGSGDENIGDDPEGELTGTIRRGTRFISDGRTMWIAFVTDDSVRDLGFGFNITVVHKSDIIRCDNDQGIIEDDLCDGIVNCEDLSDETDCDCEEYTCENNICIADDQVCDGVNDCIDFSDETDCPNCRKFNHRQCAARLDYKRSYFPNAMVTTHRKGKREYRIVRRIANCHEMFLTAACSMLFPQCTAGTTTVARICKSLCYEIEESCRGDFENLEMGDWPVECEMHSDENPDGEGFCDGPEGDYSGLGTCGERPTYSRIVGGVDAIYGEWPFIGSLRSRGGHVCGATLINPGWAVTAAHCLYAFNRITLGDLQLDSETSASFTTNIADQIGHEWYDDDSTDYDYAMLRLEERAPIGNYIQPACLAESHREHESYRNCYIVGWGLTAEDGDIANTVQKAHVKLIDFDECNAAYDFELNERIHICAGYMVGGIDTCQGDSGGPLICEGVDGRQHLVGATSFGYGCARRGSPGVYARISSMTEWMQDVMDRYAEDGDD</sequence>
<dbReference type="AlphaFoldDB" id="A0A7M7TGS3"/>
<dbReference type="CDD" id="cd00190">
    <property type="entry name" value="Tryp_SPc"/>
    <property type="match status" value="1"/>
</dbReference>
<dbReference type="InterPro" id="IPR009003">
    <property type="entry name" value="Peptidase_S1_PA"/>
</dbReference>
<keyword evidence="14" id="KW-1185">Reference proteome</keyword>
<comment type="subcellular location">
    <subcellularLocation>
        <location evidence="1">Cell membrane</location>
        <topology evidence="1">Single-pass membrane protein</topology>
    </subcellularLocation>
</comment>
<dbReference type="InParanoid" id="A0A7M7TGS3"/>
<dbReference type="RefSeq" id="XP_789887.2">
    <property type="nucleotide sequence ID" value="XM_784794.5"/>
</dbReference>
<dbReference type="OMA" id="CASHEFE"/>
<dbReference type="PANTHER" id="PTHR24252:SF7">
    <property type="entry name" value="HYALIN"/>
    <property type="match status" value="1"/>
</dbReference>
<evidence type="ECO:0000256" key="5">
    <source>
        <dbReference type="ARBA" id="ARBA00023157"/>
    </source>
</evidence>
<feature type="domain" description="Peptidase S1" evidence="12">
    <location>
        <begin position="366"/>
        <end position="594"/>
    </location>
</feature>
<evidence type="ECO:0000256" key="4">
    <source>
        <dbReference type="ARBA" id="ARBA00022825"/>
    </source>
</evidence>
<feature type="disulfide bond" evidence="7">
    <location>
        <begin position="196"/>
        <end position="208"/>
    </location>
</feature>
<dbReference type="CDD" id="cd07066">
    <property type="entry name" value="CRD_FZ"/>
    <property type="match status" value="1"/>
</dbReference>
<proteinExistence type="predicted"/>
<dbReference type="SMART" id="SM00020">
    <property type="entry name" value="Tryp_SPc"/>
    <property type="match status" value="1"/>
</dbReference>
<dbReference type="PRINTS" id="PR00722">
    <property type="entry name" value="CHYMOTRYPSIN"/>
</dbReference>
<feature type="disulfide bond" evidence="7">
    <location>
        <begin position="215"/>
        <end position="230"/>
    </location>
</feature>
<dbReference type="CDD" id="cd00041">
    <property type="entry name" value="CUB"/>
    <property type="match status" value="1"/>
</dbReference>
<dbReference type="PROSITE" id="PS50240">
    <property type="entry name" value="TRYPSIN_DOM"/>
    <property type="match status" value="1"/>
</dbReference>
<dbReference type="InterPro" id="IPR036055">
    <property type="entry name" value="LDL_receptor-like_sf"/>
</dbReference>
<dbReference type="InterPro" id="IPR000859">
    <property type="entry name" value="CUB_dom"/>
</dbReference>
<evidence type="ECO:0000256" key="1">
    <source>
        <dbReference type="ARBA" id="ARBA00004162"/>
    </source>
</evidence>
<dbReference type="PROSITE" id="PS50038">
    <property type="entry name" value="FZ"/>
    <property type="match status" value="1"/>
</dbReference>
<dbReference type="InterPro" id="IPR018114">
    <property type="entry name" value="TRYPSIN_HIS"/>
</dbReference>
<keyword evidence="2 8" id="KW-0645">Protease</keyword>
<evidence type="ECO:0000313" key="14">
    <source>
        <dbReference type="Proteomes" id="UP000007110"/>
    </source>
</evidence>
<evidence type="ECO:0000256" key="9">
    <source>
        <dbReference type="SAM" id="SignalP"/>
    </source>
</evidence>
<dbReference type="Proteomes" id="UP000007110">
    <property type="component" value="Unassembled WGS sequence"/>
</dbReference>
<dbReference type="Pfam" id="PF00089">
    <property type="entry name" value="Trypsin"/>
    <property type="match status" value="1"/>
</dbReference>
<feature type="domain" description="CUB" evidence="10">
    <location>
        <begin position="44"/>
        <end position="161"/>
    </location>
</feature>
<dbReference type="SUPFAM" id="SSF57424">
    <property type="entry name" value="LDL receptor-like module"/>
    <property type="match status" value="2"/>
</dbReference>
<feature type="disulfide bond" evidence="6">
    <location>
        <begin position="276"/>
        <end position="314"/>
    </location>
</feature>
<evidence type="ECO:0000256" key="2">
    <source>
        <dbReference type="ARBA" id="ARBA00022670"/>
    </source>
</evidence>
<evidence type="ECO:0000256" key="3">
    <source>
        <dbReference type="ARBA" id="ARBA00022801"/>
    </source>
</evidence>
<dbReference type="SMART" id="SM00042">
    <property type="entry name" value="CUB"/>
    <property type="match status" value="1"/>
</dbReference>
<dbReference type="GO" id="GO:0005886">
    <property type="term" value="C:plasma membrane"/>
    <property type="evidence" value="ECO:0007669"/>
    <property type="project" value="UniProtKB-SubCell"/>
</dbReference>
<dbReference type="EnsemblMetazoa" id="XM_784794">
    <property type="protein sequence ID" value="XP_789887"/>
    <property type="gene ID" value="LOC584950"/>
</dbReference>
<dbReference type="SUPFAM" id="SSF63501">
    <property type="entry name" value="Frizzled cysteine-rich domain"/>
    <property type="match status" value="1"/>
</dbReference>
<dbReference type="PANTHER" id="PTHR24252">
    <property type="entry name" value="ACROSIN-RELATED"/>
    <property type="match status" value="1"/>
</dbReference>
<evidence type="ECO:0000259" key="11">
    <source>
        <dbReference type="PROSITE" id="PS50038"/>
    </source>
</evidence>
<dbReference type="InterPro" id="IPR035914">
    <property type="entry name" value="Sperma_CUB_dom_sf"/>
</dbReference>
<dbReference type="InterPro" id="IPR043504">
    <property type="entry name" value="Peptidase_S1_PA_chymotrypsin"/>
</dbReference>
<accession>A0A7M7TGS3</accession>
<dbReference type="InterPro" id="IPR001314">
    <property type="entry name" value="Peptidase_S1A"/>
</dbReference>
<dbReference type="PROSITE" id="PS01180">
    <property type="entry name" value="CUB"/>
    <property type="match status" value="1"/>
</dbReference>
<dbReference type="SMART" id="SM00192">
    <property type="entry name" value="LDLa"/>
    <property type="match status" value="2"/>
</dbReference>
<feature type="disulfide bond" evidence="6">
    <location>
        <begin position="303"/>
        <end position="344"/>
    </location>
</feature>
<dbReference type="CDD" id="cd00112">
    <property type="entry name" value="LDLa"/>
    <property type="match status" value="2"/>
</dbReference>
<dbReference type="GeneID" id="584950"/>
<dbReference type="OrthoDB" id="414661at2759"/>
<name>A0A7M7TGS3_STRPU</name>
<comment type="caution">
    <text evidence="6">Lacks conserved residue(s) required for the propagation of feature annotation.</text>
</comment>
<dbReference type="InterPro" id="IPR002172">
    <property type="entry name" value="LDrepeatLR_classA_rpt"/>
</dbReference>
<organism evidence="13 14">
    <name type="scientific">Strongylocentrotus purpuratus</name>
    <name type="common">Purple sea urchin</name>
    <dbReference type="NCBI Taxonomy" id="7668"/>
    <lineage>
        <taxon>Eukaryota</taxon>
        <taxon>Metazoa</taxon>
        <taxon>Echinodermata</taxon>
        <taxon>Eleutherozoa</taxon>
        <taxon>Echinozoa</taxon>
        <taxon>Echinoidea</taxon>
        <taxon>Euechinoidea</taxon>
        <taxon>Echinacea</taxon>
        <taxon>Camarodonta</taxon>
        <taxon>Echinidea</taxon>
        <taxon>Strongylocentrotidae</taxon>
        <taxon>Strongylocentrotus</taxon>
    </lineage>
</organism>
<feature type="signal peptide" evidence="9">
    <location>
        <begin position="1"/>
        <end position="21"/>
    </location>
</feature>
<dbReference type="Gene3D" id="2.60.120.290">
    <property type="entry name" value="Spermadhesin, CUB domain"/>
    <property type="match status" value="1"/>
</dbReference>
<dbReference type="GO" id="GO:0006508">
    <property type="term" value="P:proteolysis"/>
    <property type="evidence" value="ECO:0007669"/>
    <property type="project" value="UniProtKB-KW"/>
</dbReference>
<dbReference type="Pfam" id="PF00057">
    <property type="entry name" value="Ldl_recept_a"/>
    <property type="match status" value="1"/>
</dbReference>
<evidence type="ECO:0000313" key="13">
    <source>
        <dbReference type="EnsemblMetazoa" id="XP_789887"/>
    </source>
</evidence>
<dbReference type="PROSITE" id="PS00134">
    <property type="entry name" value="TRYPSIN_HIS"/>
    <property type="match status" value="1"/>
</dbReference>
<protein>
    <submittedName>
        <fullName evidence="13">Uncharacterized protein</fullName>
    </submittedName>
</protein>
<reference evidence="14" key="1">
    <citation type="submission" date="2015-02" db="EMBL/GenBank/DDBJ databases">
        <title>Genome sequencing for Strongylocentrotus purpuratus.</title>
        <authorList>
            <person name="Murali S."/>
            <person name="Liu Y."/>
            <person name="Vee V."/>
            <person name="English A."/>
            <person name="Wang M."/>
            <person name="Skinner E."/>
            <person name="Han Y."/>
            <person name="Muzny D.M."/>
            <person name="Worley K.C."/>
            <person name="Gibbs R.A."/>
        </authorList>
    </citation>
    <scope>NUCLEOTIDE SEQUENCE</scope>
</reference>
<dbReference type="SUPFAM" id="SSF50494">
    <property type="entry name" value="Trypsin-like serine proteases"/>
    <property type="match status" value="1"/>
</dbReference>
<keyword evidence="9" id="KW-0732">Signal</keyword>